<gene>
    <name evidence="1" type="ORF">GMBLW1_02320</name>
</gene>
<sequence length="178" mass="19687">MRDSLIQRLCGLVAPPIQPCYNKGMWDEVERELGLSLPLDYKRLIETFGQGVFVGEAFCSGLIIASYLGPAKPSERAKGFSAYFQDVEAIEFGIYPETPGLLGFGSYADKDTIAWNTVGSPEEWPIVFHDPESGFHELKDVSLLDFVISMLEESGQLHKTGVIRIGNMKGPHTFTAEP</sequence>
<dbReference type="EMBL" id="LR586016">
    <property type="protein sequence ID" value="VIP03728.1"/>
    <property type="molecule type" value="Genomic_DNA"/>
</dbReference>
<organism evidence="1">
    <name type="scientific">Tuwongella immobilis</name>
    <dbReference type="NCBI Taxonomy" id="692036"/>
    <lineage>
        <taxon>Bacteria</taxon>
        <taxon>Pseudomonadati</taxon>
        <taxon>Planctomycetota</taxon>
        <taxon>Planctomycetia</taxon>
        <taxon>Gemmatales</taxon>
        <taxon>Gemmataceae</taxon>
        <taxon>Tuwongella</taxon>
    </lineage>
</organism>
<dbReference type="KEGG" id="tim:GMBLW1_02320"/>
<protein>
    <recommendedName>
        <fullName evidence="3">Knr4/Smi1-like domain-containing protein</fullName>
    </recommendedName>
</protein>
<proteinExistence type="predicted"/>
<dbReference type="SUPFAM" id="SSF160631">
    <property type="entry name" value="SMI1/KNR4-like"/>
    <property type="match status" value="1"/>
</dbReference>
<dbReference type="RefSeq" id="WP_315852446.1">
    <property type="nucleotide sequence ID" value="NZ_LR593887.1"/>
</dbReference>
<keyword evidence="2" id="KW-1185">Reference proteome</keyword>
<dbReference type="Proteomes" id="UP000464378">
    <property type="component" value="Chromosome"/>
</dbReference>
<dbReference type="InParanoid" id="A0A6C2YQ12"/>
<evidence type="ECO:0008006" key="3">
    <source>
        <dbReference type="Google" id="ProtNLM"/>
    </source>
</evidence>
<dbReference type="Gene3D" id="3.40.1580.10">
    <property type="entry name" value="SMI1/KNR4-like"/>
    <property type="match status" value="1"/>
</dbReference>
<dbReference type="AlphaFoldDB" id="A0A6C2YQ12"/>
<evidence type="ECO:0000313" key="1">
    <source>
        <dbReference type="EMBL" id="VIP03728.1"/>
    </source>
</evidence>
<reference evidence="1" key="1">
    <citation type="submission" date="2019-04" db="EMBL/GenBank/DDBJ databases">
        <authorList>
            <consortium name="Science for Life Laboratories"/>
        </authorList>
    </citation>
    <scope>NUCLEOTIDE SEQUENCE</scope>
    <source>
        <strain evidence="1">MBLW1</strain>
    </source>
</reference>
<dbReference type="InterPro" id="IPR037883">
    <property type="entry name" value="Knr4/Smi1-like_sf"/>
</dbReference>
<name>A0A6C2YQ12_9BACT</name>
<dbReference type="Pfam" id="PF14568">
    <property type="entry name" value="SUKH_6"/>
    <property type="match status" value="1"/>
</dbReference>
<accession>A0A6C2YQ12</accession>
<dbReference type="EMBL" id="LR593887">
    <property type="protein sequence ID" value="VTS04824.1"/>
    <property type="molecule type" value="Genomic_DNA"/>
</dbReference>
<evidence type="ECO:0000313" key="2">
    <source>
        <dbReference type="Proteomes" id="UP000464378"/>
    </source>
</evidence>